<dbReference type="SUPFAM" id="SSF47413">
    <property type="entry name" value="lambda repressor-like DNA-binding domains"/>
    <property type="match status" value="1"/>
</dbReference>
<organism evidence="5">
    <name type="scientific">freshwater metagenome</name>
    <dbReference type="NCBI Taxonomy" id="449393"/>
    <lineage>
        <taxon>unclassified sequences</taxon>
        <taxon>metagenomes</taxon>
        <taxon>ecological metagenomes</taxon>
    </lineage>
</organism>
<dbReference type="InterPro" id="IPR046335">
    <property type="entry name" value="LacI/GalR-like_sensor"/>
</dbReference>
<feature type="domain" description="HTH lacI-type" evidence="4">
    <location>
        <begin position="3"/>
        <end position="57"/>
    </location>
</feature>
<dbReference type="AlphaFoldDB" id="A0A6J6TQ75"/>
<evidence type="ECO:0000256" key="2">
    <source>
        <dbReference type="ARBA" id="ARBA00023125"/>
    </source>
</evidence>
<dbReference type="CDD" id="cd06293">
    <property type="entry name" value="PBP1_LacI-like"/>
    <property type="match status" value="1"/>
</dbReference>
<gene>
    <name evidence="5" type="ORF">UFOPK2827_00454</name>
</gene>
<dbReference type="InterPro" id="IPR000843">
    <property type="entry name" value="HTH_LacI"/>
</dbReference>
<dbReference type="InterPro" id="IPR028082">
    <property type="entry name" value="Peripla_BP_I"/>
</dbReference>
<name>A0A6J6TQ75_9ZZZZ</name>
<evidence type="ECO:0000259" key="4">
    <source>
        <dbReference type="PROSITE" id="PS50932"/>
    </source>
</evidence>
<dbReference type="PROSITE" id="PS00356">
    <property type="entry name" value="HTH_LACI_1"/>
    <property type="match status" value="1"/>
</dbReference>
<dbReference type="GO" id="GO:0000976">
    <property type="term" value="F:transcription cis-regulatory region binding"/>
    <property type="evidence" value="ECO:0007669"/>
    <property type="project" value="TreeGrafter"/>
</dbReference>
<dbReference type="CDD" id="cd01392">
    <property type="entry name" value="HTH_LacI"/>
    <property type="match status" value="1"/>
</dbReference>
<dbReference type="Gene3D" id="1.10.260.40">
    <property type="entry name" value="lambda repressor-like DNA-binding domains"/>
    <property type="match status" value="1"/>
</dbReference>
<keyword evidence="2" id="KW-0238">DNA-binding</keyword>
<dbReference type="PANTHER" id="PTHR30146:SF109">
    <property type="entry name" value="HTH-TYPE TRANSCRIPTIONAL REGULATOR GALS"/>
    <property type="match status" value="1"/>
</dbReference>
<evidence type="ECO:0000313" key="5">
    <source>
        <dbReference type="EMBL" id="CAB4749035.1"/>
    </source>
</evidence>
<keyword evidence="3" id="KW-0804">Transcription</keyword>
<sequence length="359" mass="38238">MTISLRDIAKKAGVSVGTASNVLNRPGIVSPETAKRVHQVIEELGYNPNGYVKQMTAGHSRTLGLVVPNVSNPFFAEVARGVEDAAAKKNYAVFICNTGESHQREERFMSVLIEQMVKGVLITPTSLKPGHIKMLKERGISVTLIDAAGKTSTECSVSVNDVRGGEIAIEHLASLHHTNIAWVCGPATIPQAADRSKGVAAAAKSLKLKISAITTGTMTFAAGEEAVEQFLALESRPTAIFCANDLLALGMMRGLLARGFRIPDEISIIGYDDIEFAPSAAVPLTSIAQPAYQLGTVAAQLLLSECEGIDTHAHQEVNFQPELVVRNSTRDVASARAEAVVRREYAHLATSYFGSSGSA</sequence>
<evidence type="ECO:0000256" key="3">
    <source>
        <dbReference type="ARBA" id="ARBA00023163"/>
    </source>
</evidence>
<dbReference type="SMART" id="SM00354">
    <property type="entry name" value="HTH_LACI"/>
    <property type="match status" value="1"/>
</dbReference>
<evidence type="ECO:0000256" key="1">
    <source>
        <dbReference type="ARBA" id="ARBA00023015"/>
    </source>
</evidence>
<dbReference type="PANTHER" id="PTHR30146">
    <property type="entry name" value="LACI-RELATED TRANSCRIPTIONAL REPRESSOR"/>
    <property type="match status" value="1"/>
</dbReference>
<proteinExistence type="predicted"/>
<dbReference type="PROSITE" id="PS50932">
    <property type="entry name" value="HTH_LACI_2"/>
    <property type="match status" value="1"/>
</dbReference>
<protein>
    <submittedName>
        <fullName evidence="5">Unannotated protein</fullName>
    </submittedName>
</protein>
<accession>A0A6J6TQ75</accession>
<dbReference type="Gene3D" id="3.40.50.2300">
    <property type="match status" value="2"/>
</dbReference>
<dbReference type="SUPFAM" id="SSF53822">
    <property type="entry name" value="Periplasmic binding protein-like I"/>
    <property type="match status" value="1"/>
</dbReference>
<dbReference type="Pfam" id="PF00356">
    <property type="entry name" value="LacI"/>
    <property type="match status" value="1"/>
</dbReference>
<reference evidence="5" key="1">
    <citation type="submission" date="2020-05" db="EMBL/GenBank/DDBJ databases">
        <authorList>
            <person name="Chiriac C."/>
            <person name="Salcher M."/>
            <person name="Ghai R."/>
            <person name="Kavagutti S V."/>
        </authorList>
    </citation>
    <scope>NUCLEOTIDE SEQUENCE</scope>
</reference>
<dbReference type="GO" id="GO:0003700">
    <property type="term" value="F:DNA-binding transcription factor activity"/>
    <property type="evidence" value="ECO:0007669"/>
    <property type="project" value="TreeGrafter"/>
</dbReference>
<dbReference type="InterPro" id="IPR010982">
    <property type="entry name" value="Lambda_DNA-bd_dom_sf"/>
</dbReference>
<dbReference type="EMBL" id="CAEZZE010000058">
    <property type="protein sequence ID" value="CAB4749035.1"/>
    <property type="molecule type" value="Genomic_DNA"/>
</dbReference>
<keyword evidence="1" id="KW-0805">Transcription regulation</keyword>
<dbReference type="Pfam" id="PF13377">
    <property type="entry name" value="Peripla_BP_3"/>
    <property type="match status" value="1"/>
</dbReference>